<sequence length="80" mass="8920">MSLALVTFFAPVIKSCGVARILCYLNGIKLDNYLTFKNLTIKLLSSIFSVSASMPLGVEGPMIFIEFDEIYILLMKLEPL</sequence>
<evidence type="ECO:0000256" key="2">
    <source>
        <dbReference type="ARBA" id="ARBA00022692"/>
    </source>
</evidence>
<dbReference type="InterPro" id="IPR014743">
    <property type="entry name" value="Cl-channel_core"/>
</dbReference>
<dbReference type="GO" id="GO:0016020">
    <property type="term" value="C:membrane"/>
    <property type="evidence" value="ECO:0007669"/>
    <property type="project" value="UniProtKB-SubCell"/>
</dbReference>
<evidence type="ECO:0000313" key="8">
    <source>
        <dbReference type="Proteomes" id="UP000078046"/>
    </source>
</evidence>
<keyword evidence="6" id="KW-0472">Membrane</keyword>
<proteinExistence type="predicted"/>
<reference evidence="7 8" key="1">
    <citation type="submission" date="2016-04" db="EMBL/GenBank/DDBJ databases">
        <title>The genome of Intoshia linei affirms orthonectids as highly simplified spiralians.</title>
        <authorList>
            <person name="Mikhailov K.V."/>
            <person name="Slusarev G.S."/>
            <person name="Nikitin M.A."/>
            <person name="Logacheva M.D."/>
            <person name="Penin A."/>
            <person name="Aleoshin V."/>
            <person name="Panchin Y.V."/>
        </authorList>
    </citation>
    <scope>NUCLEOTIDE SEQUENCE [LARGE SCALE GENOMIC DNA]</scope>
    <source>
        <strain evidence="7">Intl2013</strain>
        <tissue evidence="7">Whole animal</tissue>
    </source>
</reference>
<dbReference type="PANTHER" id="PTHR11689">
    <property type="entry name" value="CHLORIDE CHANNEL PROTEIN CLC FAMILY MEMBER"/>
    <property type="match status" value="1"/>
</dbReference>
<evidence type="ECO:0000256" key="3">
    <source>
        <dbReference type="ARBA" id="ARBA00022737"/>
    </source>
</evidence>
<dbReference type="Pfam" id="PF00654">
    <property type="entry name" value="Voltage_CLC"/>
    <property type="match status" value="1"/>
</dbReference>
<dbReference type="GO" id="GO:0015108">
    <property type="term" value="F:chloride transmembrane transporter activity"/>
    <property type="evidence" value="ECO:0007669"/>
    <property type="project" value="InterPro"/>
</dbReference>
<dbReference type="OrthoDB" id="6624137at2759"/>
<comment type="caution">
    <text evidence="7">The sequence shown here is derived from an EMBL/GenBank/DDBJ whole genome shotgun (WGS) entry which is preliminary data.</text>
</comment>
<dbReference type="SUPFAM" id="SSF81340">
    <property type="entry name" value="Clc chloride channel"/>
    <property type="match status" value="1"/>
</dbReference>
<dbReference type="EMBL" id="LWCA01000680">
    <property type="protein sequence ID" value="OAF67361.1"/>
    <property type="molecule type" value="Genomic_DNA"/>
</dbReference>
<accession>A0A177B147</accession>
<evidence type="ECO:0000313" key="7">
    <source>
        <dbReference type="EMBL" id="OAF67361.1"/>
    </source>
</evidence>
<dbReference type="Gene3D" id="1.10.3080.10">
    <property type="entry name" value="Clc chloride channel"/>
    <property type="match status" value="1"/>
</dbReference>
<keyword evidence="8" id="KW-1185">Reference proteome</keyword>
<dbReference type="PRINTS" id="PR00762">
    <property type="entry name" value="CLCHANNEL"/>
</dbReference>
<keyword evidence="4" id="KW-1133">Transmembrane helix</keyword>
<dbReference type="InterPro" id="IPR001807">
    <property type="entry name" value="ClC"/>
</dbReference>
<keyword evidence="2" id="KW-0812">Transmembrane</keyword>
<evidence type="ECO:0000256" key="1">
    <source>
        <dbReference type="ARBA" id="ARBA00004141"/>
    </source>
</evidence>
<evidence type="ECO:0000256" key="5">
    <source>
        <dbReference type="ARBA" id="ARBA00023122"/>
    </source>
</evidence>
<keyword evidence="3" id="KW-0677">Repeat</keyword>
<dbReference type="Proteomes" id="UP000078046">
    <property type="component" value="Unassembled WGS sequence"/>
</dbReference>
<keyword evidence="5" id="KW-0129">CBS domain</keyword>
<protein>
    <submittedName>
        <fullName evidence="7">Uncharacterized protein</fullName>
    </submittedName>
</protein>
<organism evidence="7 8">
    <name type="scientific">Intoshia linei</name>
    <dbReference type="NCBI Taxonomy" id="1819745"/>
    <lineage>
        <taxon>Eukaryota</taxon>
        <taxon>Metazoa</taxon>
        <taxon>Spiralia</taxon>
        <taxon>Lophotrochozoa</taxon>
        <taxon>Mesozoa</taxon>
        <taxon>Orthonectida</taxon>
        <taxon>Rhopaluridae</taxon>
        <taxon>Intoshia</taxon>
    </lineage>
</organism>
<name>A0A177B147_9BILA</name>
<evidence type="ECO:0000256" key="6">
    <source>
        <dbReference type="ARBA" id="ARBA00023136"/>
    </source>
</evidence>
<dbReference type="PANTHER" id="PTHR11689:SF136">
    <property type="entry name" value="H(+)_CL(-) EXCHANGE TRANSPORTER 7"/>
    <property type="match status" value="1"/>
</dbReference>
<evidence type="ECO:0000256" key="4">
    <source>
        <dbReference type="ARBA" id="ARBA00022989"/>
    </source>
</evidence>
<comment type="subcellular location">
    <subcellularLocation>
        <location evidence="1">Membrane</location>
        <topology evidence="1">Multi-pass membrane protein</topology>
    </subcellularLocation>
</comment>
<gene>
    <name evidence="7" type="ORF">A3Q56_04918</name>
</gene>
<dbReference type="InterPro" id="IPR051280">
    <property type="entry name" value="Cl-channel/antiporter"/>
</dbReference>
<dbReference type="AlphaFoldDB" id="A0A177B147"/>